<name>A0ABD5ZBP3_9EURY</name>
<protein>
    <submittedName>
        <fullName evidence="1">DUF5813 family protein</fullName>
    </submittedName>
</protein>
<dbReference type="Proteomes" id="UP001596481">
    <property type="component" value="Unassembled WGS sequence"/>
</dbReference>
<dbReference type="InterPro" id="IPR043851">
    <property type="entry name" value="DUF5813"/>
</dbReference>
<keyword evidence="2" id="KW-1185">Reference proteome</keyword>
<evidence type="ECO:0000313" key="2">
    <source>
        <dbReference type="Proteomes" id="UP001596481"/>
    </source>
</evidence>
<comment type="caution">
    <text evidence="1">The sequence shown here is derived from an EMBL/GenBank/DDBJ whole genome shotgun (WGS) entry which is preliminary data.</text>
</comment>
<proteinExistence type="predicted"/>
<reference evidence="1 2" key="1">
    <citation type="journal article" date="2019" name="Int. J. Syst. Evol. Microbiol.">
        <title>The Global Catalogue of Microorganisms (GCM) 10K type strain sequencing project: providing services to taxonomists for standard genome sequencing and annotation.</title>
        <authorList>
            <consortium name="The Broad Institute Genomics Platform"/>
            <consortium name="The Broad Institute Genome Sequencing Center for Infectious Disease"/>
            <person name="Wu L."/>
            <person name="Ma J."/>
        </authorList>
    </citation>
    <scope>NUCLEOTIDE SEQUENCE [LARGE SCALE GENOMIC DNA]</scope>
    <source>
        <strain evidence="1 2">DSM 29988</strain>
    </source>
</reference>
<dbReference type="AlphaFoldDB" id="A0ABD5ZBP3"/>
<sequence length="167" mass="18119">MSEEDELSGRVRRAFGDHGSFEHASGRTFESVTTPFDGSVTAAELENGHVEFDIVVRVPMLSAVVEEGVADVVEDGWYETFELRMEDAGGVTAKEHDLVPEVRRSGGEAVVRVTFTDINERRGVDDAGAVIDYVEGTFVQGIIPGYDYTEPVSSILDQARETAGAGF</sequence>
<organism evidence="1 2">
    <name type="scientific">Haloferax namakaokahaiae</name>
    <dbReference type="NCBI Taxonomy" id="1748331"/>
    <lineage>
        <taxon>Archaea</taxon>
        <taxon>Methanobacteriati</taxon>
        <taxon>Methanobacteriota</taxon>
        <taxon>Stenosarchaea group</taxon>
        <taxon>Halobacteria</taxon>
        <taxon>Halobacteriales</taxon>
        <taxon>Haloferacaceae</taxon>
        <taxon>Haloferax</taxon>
    </lineage>
</organism>
<dbReference type="Pfam" id="PF19130">
    <property type="entry name" value="DUF5813"/>
    <property type="match status" value="1"/>
</dbReference>
<dbReference type="EMBL" id="JBHTAA010000001">
    <property type="protein sequence ID" value="MFC7202588.1"/>
    <property type="molecule type" value="Genomic_DNA"/>
</dbReference>
<gene>
    <name evidence="1" type="ORF">ACFQJC_03620</name>
</gene>
<evidence type="ECO:0000313" key="1">
    <source>
        <dbReference type="EMBL" id="MFC7202588.1"/>
    </source>
</evidence>
<dbReference type="RefSeq" id="WP_390221886.1">
    <property type="nucleotide sequence ID" value="NZ_JBHTAA010000001.1"/>
</dbReference>
<accession>A0ABD5ZBP3</accession>